<dbReference type="Pfam" id="PF11104">
    <property type="entry name" value="PilM_2"/>
    <property type="match status" value="1"/>
</dbReference>
<dbReference type="NCBIfam" id="TIGR01175">
    <property type="entry name" value="pilM"/>
    <property type="match status" value="1"/>
</dbReference>
<protein>
    <recommendedName>
        <fullName evidence="3">SHS2 domain-containing protein</fullName>
    </recommendedName>
</protein>
<dbReference type="InterPro" id="IPR005883">
    <property type="entry name" value="PilM"/>
</dbReference>
<dbReference type="InterPro" id="IPR050696">
    <property type="entry name" value="FtsA/MreB"/>
</dbReference>
<evidence type="ECO:0008006" key="3">
    <source>
        <dbReference type="Google" id="ProtNLM"/>
    </source>
</evidence>
<name>A0A2H0TJN6_9BACT</name>
<proteinExistence type="predicted"/>
<dbReference type="PANTHER" id="PTHR32432:SF3">
    <property type="entry name" value="ETHANOLAMINE UTILIZATION PROTEIN EUTJ"/>
    <property type="match status" value="1"/>
</dbReference>
<dbReference type="Proteomes" id="UP000228909">
    <property type="component" value="Unassembled WGS sequence"/>
</dbReference>
<dbReference type="InterPro" id="IPR043129">
    <property type="entry name" value="ATPase_NBD"/>
</dbReference>
<comment type="caution">
    <text evidence="1">The sequence shown here is derived from an EMBL/GenBank/DDBJ whole genome shotgun (WGS) entry which is preliminary data.</text>
</comment>
<dbReference type="Gene3D" id="3.30.1490.300">
    <property type="match status" value="1"/>
</dbReference>
<dbReference type="AlphaFoldDB" id="A0A2H0TJN6"/>
<reference evidence="2" key="1">
    <citation type="submission" date="2017-09" db="EMBL/GenBank/DDBJ databases">
        <title>Depth-based differentiation of microbial function through sediment-hosted aquifers and enrichment of novel symbionts in the deep terrestrial subsurface.</title>
        <authorList>
            <person name="Probst A.J."/>
            <person name="Ladd B."/>
            <person name="Jarett J.K."/>
            <person name="Geller-Mcgrath D.E."/>
            <person name="Sieber C.M.K."/>
            <person name="Emerson J.B."/>
            <person name="Anantharaman K."/>
            <person name="Thomas B.C."/>
            <person name="Malmstrom R."/>
            <person name="Stieglmeier M."/>
            <person name="Klingl A."/>
            <person name="Woyke T."/>
            <person name="Ryan C.M."/>
            <person name="Banfield J.F."/>
        </authorList>
    </citation>
    <scope>NUCLEOTIDE SEQUENCE [LARGE SCALE GENOMIC DNA]</scope>
</reference>
<sequence>MFLPKILLPKKFLGIDIGTSAIKLVELSCRREKKKLENYGEIKAEAIFEKPFRTFEKSTLFLSDQEIAQAIKGLKEEAKIKTRDSIFSIPDFSSFFTNFELPPMTKEELPQAVVYEARQHVPLPLGEVTLDWEVIGGKVSDQKKEEKLKILLVAVPNEVINQYQGIARMSDLQILALEAEVFGLLRSLIPAVEKRTLSIVDIGARTTTCSIIDKRVLKVSHSFDFSGDDLTERVAKSLSIDYQTAQNLKEKYGLADIPLPLTNIGAPVSAKSIKEILLPLIDVILMEIEKISRNFYQTEGKEVQKFIIAGGAAIMPGLREYFGDFLKKETEIANPFSNIFYPPILEQTLKKMGPSYAIAVGTALRGFE</sequence>
<dbReference type="PIRSF" id="PIRSF019169">
    <property type="entry name" value="PilM"/>
    <property type="match status" value="1"/>
</dbReference>
<dbReference type="Gene3D" id="3.30.420.40">
    <property type="match status" value="2"/>
</dbReference>
<dbReference type="PANTHER" id="PTHR32432">
    <property type="entry name" value="CELL DIVISION PROTEIN FTSA-RELATED"/>
    <property type="match status" value="1"/>
</dbReference>
<dbReference type="CDD" id="cd24049">
    <property type="entry name" value="ASKHA_NBD_PilM"/>
    <property type="match status" value="1"/>
</dbReference>
<organism evidence="1 2">
    <name type="scientific">Candidatus Nealsonbacteria bacterium CG10_big_fil_rev_8_21_14_0_10_37_25</name>
    <dbReference type="NCBI Taxonomy" id="1974711"/>
    <lineage>
        <taxon>Bacteria</taxon>
        <taxon>Candidatus Nealsoniibacteriota</taxon>
    </lineage>
</organism>
<evidence type="ECO:0000313" key="2">
    <source>
        <dbReference type="Proteomes" id="UP000228909"/>
    </source>
</evidence>
<gene>
    <name evidence="1" type="ORF">COU43_00685</name>
</gene>
<evidence type="ECO:0000313" key="1">
    <source>
        <dbReference type="EMBL" id="PIR71768.1"/>
    </source>
</evidence>
<dbReference type="EMBL" id="PFCK01000019">
    <property type="protein sequence ID" value="PIR71768.1"/>
    <property type="molecule type" value="Genomic_DNA"/>
</dbReference>
<accession>A0A2H0TJN6</accession>
<dbReference type="SUPFAM" id="SSF53067">
    <property type="entry name" value="Actin-like ATPase domain"/>
    <property type="match status" value="2"/>
</dbReference>